<dbReference type="Gene3D" id="3.30.9.10">
    <property type="entry name" value="D-Amino Acid Oxidase, subunit A, domain 2"/>
    <property type="match status" value="2"/>
</dbReference>
<reference evidence="3 4" key="1">
    <citation type="journal article" date="2016" name="Syst. Appl. Microbiol.">
        <title>Pararhizobium polonicum sp. nov. isolated from tumors on stone fruit rootstocks.</title>
        <authorList>
            <person name="Pulawska J."/>
            <person name="Kuzmanovic N."/>
            <person name="Willems A."/>
            <person name="Pothier J.F."/>
        </authorList>
    </citation>
    <scope>NUCLEOTIDE SEQUENCE [LARGE SCALE GENOMIC DNA]</scope>
    <source>
        <strain evidence="3 4">F5.1</strain>
    </source>
</reference>
<proteinExistence type="predicted"/>
<protein>
    <submittedName>
        <fullName evidence="3">FAD-dependent oxidoreductase</fullName>
    </submittedName>
</protein>
<keyword evidence="4" id="KW-1185">Reference proteome</keyword>
<evidence type="ECO:0000313" key="4">
    <source>
        <dbReference type="Proteomes" id="UP000093111"/>
    </source>
</evidence>
<feature type="domain" description="FAD dependent oxidoreductase" evidence="2">
    <location>
        <begin position="10"/>
        <end position="423"/>
    </location>
</feature>
<comment type="caution">
    <text evidence="3">The sequence shown here is derived from an EMBL/GenBank/DDBJ whole genome shotgun (WGS) entry which is preliminary data.</text>
</comment>
<sequence>MVASNSSAEIAVIGAGSVGIAVAYYLNTKYGYRDIVIIDPRDPMSLTSAQSGENYRNWWPHPVMTAFTNDSIRLLEEISKNTGNRINMTRRGYALVTRRQKPQDLIDDLYVGYGADAELSIRIHEGAGPHSSYRPPLSAKWEDAPSGVDVLCDRALIRKTFPAFEHDVATVMHVRRAGSISGQQLGQYMLEHIKGNGGRVLRGEAEAIETGSLFVLSVKTAEGYMELQADRIVNAAGPYVDDVAAMLGETLGVSCVYQQKIAFEDRDAIVPRNLPFTIDLDGQKLAWTDEERDILAEDPATAKLTEFMHGGIHCRPDGAEDGKWVKLGWAFNSMPSNPHGEEPIDSQFPDIVLRAASRLQPGLANYIGRLPRGAHHYGGYYTTTEENWPLVGPTKTPGVFVAGALSGFGTMAACVTGELCADWIGGKPTASYARVLTPGRYEDAAIMAELKALGSRGHL</sequence>
<dbReference type="PANTHER" id="PTHR13847:SF287">
    <property type="entry name" value="FAD-DEPENDENT OXIDOREDUCTASE DOMAIN-CONTAINING PROTEIN 1"/>
    <property type="match status" value="1"/>
</dbReference>
<dbReference type="STRING" id="1612624.ADU59_09830"/>
<organism evidence="3 4">
    <name type="scientific">Pararhizobium polonicum</name>
    <dbReference type="NCBI Taxonomy" id="1612624"/>
    <lineage>
        <taxon>Bacteria</taxon>
        <taxon>Pseudomonadati</taxon>
        <taxon>Pseudomonadota</taxon>
        <taxon>Alphaproteobacteria</taxon>
        <taxon>Hyphomicrobiales</taxon>
        <taxon>Rhizobiaceae</taxon>
        <taxon>Rhizobium/Agrobacterium group</taxon>
        <taxon>Pararhizobium</taxon>
    </lineage>
</organism>
<dbReference type="RefSeq" id="WP_068954132.1">
    <property type="nucleotide sequence ID" value="NZ_LGLV01000006.1"/>
</dbReference>
<dbReference type="PANTHER" id="PTHR13847">
    <property type="entry name" value="SARCOSINE DEHYDROGENASE-RELATED"/>
    <property type="match status" value="1"/>
</dbReference>
<dbReference type="Proteomes" id="UP000093111">
    <property type="component" value="Unassembled WGS sequence"/>
</dbReference>
<dbReference type="SUPFAM" id="SSF51905">
    <property type="entry name" value="FAD/NAD(P)-binding domain"/>
    <property type="match status" value="1"/>
</dbReference>
<dbReference type="Gene3D" id="3.50.50.60">
    <property type="entry name" value="FAD/NAD(P)-binding domain"/>
    <property type="match status" value="3"/>
</dbReference>
<evidence type="ECO:0000256" key="1">
    <source>
        <dbReference type="ARBA" id="ARBA00023002"/>
    </source>
</evidence>
<accession>A0A1C7P3M3</accession>
<dbReference type="PATRIC" id="fig|1612624.7.peg.3511"/>
<name>A0A1C7P3M3_9HYPH</name>
<dbReference type="OrthoDB" id="9772081at2"/>
<dbReference type="GO" id="GO:0005737">
    <property type="term" value="C:cytoplasm"/>
    <property type="evidence" value="ECO:0007669"/>
    <property type="project" value="TreeGrafter"/>
</dbReference>
<dbReference type="Pfam" id="PF01266">
    <property type="entry name" value="DAO"/>
    <property type="match status" value="1"/>
</dbReference>
<evidence type="ECO:0000313" key="3">
    <source>
        <dbReference type="EMBL" id="OBZ95872.1"/>
    </source>
</evidence>
<dbReference type="AlphaFoldDB" id="A0A1C7P3M3"/>
<gene>
    <name evidence="3" type="ORF">ADU59_09830</name>
</gene>
<dbReference type="InterPro" id="IPR036188">
    <property type="entry name" value="FAD/NAD-bd_sf"/>
</dbReference>
<keyword evidence="1" id="KW-0560">Oxidoreductase</keyword>
<dbReference type="EMBL" id="LGLV01000006">
    <property type="protein sequence ID" value="OBZ95872.1"/>
    <property type="molecule type" value="Genomic_DNA"/>
</dbReference>
<dbReference type="InterPro" id="IPR006076">
    <property type="entry name" value="FAD-dep_OxRdtase"/>
</dbReference>
<evidence type="ECO:0000259" key="2">
    <source>
        <dbReference type="Pfam" id="PF01266"/>
    </source>
</evidence>
<dbReference type="GO" id="GO:0016491">
    <property type="term" value="F:oxidoreductase activity"/>
    <property type="evidence" value="ECO:0007669"/>
    <property type="project" value="UniProtKB-KW"/>
</dbReference>